<comment type="caution">
    <text evidence="2">The sequence shown here is derived from an EMBL/GenBank/DDBJ whole genome shotgun (WGS) entry which is preliminary data.</text>
</comment>
<evidence type="ECO:0008006" key="4">
    <source>
        <dbReference type="Google" id="ProtNLM"/>
    </source>
</evidence>
<evidence type="ECO:0000313" key="2">
    <source>
        <dbReference type="EMBL" id="KAF2876200.1"/>
    </source>
</evidence>
<protein>
    <recommendedName>
        <fullName evidence="4">RRM domain-containing protein</fullName>
    </recommendedName>
</protein>
<feature type="region of interest" description="Disordered" evidence="1">
    <location>
        <begin position="1"/>
        <end position="21"/>
    </location>
</feature>
<accession>A0A7C8MBF9</accession>
<evidence type="ECO:0000256" key="1">
    <source>
        <dbReference type="SAM" id="MobiDB-lite"/>
    </source>
</evidence>
<reference evidence="2 3" key="1">
    <citation type="submission" date="2020-01" db="EMBL/GenBank/DDBJ databases">
        <authorList>
            <consortium name="DOE Joint Genome Institute"/>
            <person name="Haridas S."/>
            <person name="Albert R."/>
            <person name="Binder M."/>
            <person name="Bloem J."/>
            <person name="Labutti K."/>
            <person name="Salamov A."/>
            <person name="Andreopoulos B."/>
            <person name="Baker S.E."/>
            <person name="Barry K."/>
            <person name="Bills G."/>
            <person name="Bluhm B.H."/>
            <person name="Cannon C."/>
            <person name="Castanera R."/>
            <person name="Culley D.E."/>
            <person name="Daum C."/>
            <person name="Ezra D."/>
            <person name="Gonzalez J.B."/>
            <person name="Henrissat B."/>
            <person name="Kuo A."/>
            <person name="Liang C."/>
            <person name="Lipzen A."/>
            <person name="Lutzoni F."/>
            <person name="Magnuson J."/>
            <person name="Mondo S."/>
            <person name="Nolan M."/>
            <person name="Ohm R."/>
            <person name="Pangilinan J."/>
            <person name="Park H.-J.H."/>
            <person name="Ramirez L."/>
            <person name="Alfaro M."/>
            <person name="Sun H."/>
            <person name="Tritt A."/>
            <person name="Yoshinaga Y."/>
            <person name="Zwiers L.-H.L."/>
            <person name="Turgeon B.G."/>
            <person name="Goodwin S.B."/>
            <person name="Spatafora J.W."/>
            <person name="Crous P.W."/>
            <person name="Grigoriev I.V."/>
        </authorList>
    </citation>
    <scope>NUCLEOTIDE SEQUENCE [LARGE SCALE GENOMIC DNA]</scope>
    <source>
        <strain evidence="2 3">CBS 611.86</strain>
    </source>
</reference>
<name>A0A7C8MBF9_9PLEO</name>
<dbReference type="OrthoDB" id="6275927at2759"/>
<dbReference type="EMBL" id="JAADJZ010000003">
    <property type="protein sequence ID" value="KAF2876200.1"/>
    <property type="molecule type" value="Genomic_DNA"/>
</dbReference>
<organism evidence="2 3">
    <name type="scientific">Massariosphaeria phaeospora</name>
    <dbReference type="NCBI Taxonomy" id="100035"/>
    <lineage>
        <taxon>Eukaryota</taxon>
        <taxon>Fungi</taxon>
        <taxon>Dikarya</taxon>
        <taxon>Ascomycota</taxon>
        <taxon>Pezizomycotina</taxon>
        <taxon>Dothideomycetes</taxon>
        <taxon>Pleosporomycetidae</taxon>
        <taxon>Pleosporales</taxon>
        <taxon>Pleosporales incertae sedis</taxon>
        <taxon>Massariosphaeria</taxon>
    </lineage>
</organism>
<proteinExistence type="predicted"/>
<dbReference type="AlphaFoldDB" id="A0A7C8MBF9"/>
<gene>
    <name evidence="2" type="ORF">BDV95DRAFT_602210</name>
</gene>
<dbReference type="Proteomes" id="UP000481861">
    <property type="component" value="Unassembled WGS sequence"/>
</dbReference>
<sequence length="239" mass="26281">MEKFSPALYRGGSQSSYADSLPAYDDYRSPKYEESAVVVIDSALEGREEKPHASSSQQQDRMDWRRLHECDGEEHLLAPMEKSIYVSGFGDQDAAGQIALGKFFQPYGAIMKGSVFVEFDFEDTQKQFLALDPKPSFNDSVLYVESKKGYMDVAIMLSNGGKDAAVSPAVSGNQDHVNFPNVAVKTERGYEPAHATYGSGQNGGYSASYGDVAQQRAHALVAQRLHQTQQGMSHQQFAT</sequence>
<evidence type="ECO:0000313" key="3">
    <source>
        <dbReference type="Proteomes" id="UP000481861"/>
    </source>
</evidence>
<keyword evidence="3" id="KW-1185">Reference proteome</keyword>